<gene>
    <name evidence="1" type="ORF">K05K4_52360</name>
</gene>
<name>A0A1W6VA41_VIBAL</name>
<dbReference type="InterPro" id="IPR017642">
    <property type="entry name" value="DNA_S_mod_DndB"/>
</dbReference>
<geneLocation type="plasmid" evidence="1">
    <name>pL289</name>
</geneLocation>
<evidence type="ECO:0008006" key="2">
    <source>
        <dbReference type="Google" id="ProtNLM"/>
    </source>
</evidence>
<accession>A0A1W6VA41</accession>
<sequence length="396" mass="44580">MNSEPLIITEQKSPCGEDLELTLIVGKEGISDSVDVYEGAMFYQEWAEHFSVEKDSKELDESLKMQRDIIPSRISKLKKTFSERTNTSFPSISIFVTKVEVIETIAIGNKTVVRVLIRADTGRFITDGQHRTVNTKIQLFELKRTDLSNHTIGMKLCVTNTESIYDAREIIEQQFSDFNGRSLKPNSSVNKFYDTSSNLGRLMKDIVTSEIEGVGQIKDVVAVQGNLKSGKVYTFDQLRNFVFKAIGKTETEIEKLLQDDPESRSIFTDGVRKVINGTFKHLPFRLMHEPNWKKKKDEMLFTKAIFCEGLAMAANCYSTQCATQNTPINWDIFAGIEDVLPICDKADPLWKETGVTIHKQSDGKTNVTINKNGGSRKIALIICNALDIKPSLSLTL</sequence>
<keyword evidence="1" id="KW-0614">Plasmid</keyword>
<reference evidence="1" key="1">
    <citation type="submission" date="2016-10" db="EMBL/GenBank/DDBJ databases">
        <title>The High Quality Genome of Vibrio alginolyticus K01M1.</title>
        <authorList>
            <person name="Wendling C."/>
            <person name="Chibani C.M."/>
            <person name="Hertel R."/>
            <person name="Sproer C."/>
            <person name="Bunk B."/>
            <person name="Overmann J."/>
            <person name="Roth O."/>
            <person name="Liesegang H."/>
        </authorList>
    </citation>
    <scope>NUCLEOTIDE SEQUENCE</scope>
    <source>
        <strain evidence="1">K05K4</strain>
        <plasmid evidence="1">pL289</plasmid>
    </source>
</reference>
<dbReference type="InterPro" id="IPR017601">
    <property type="entry name" value="DGQHR-contain_dom"/>
</dbReference>
<dbReference type="EMBL" id="CP017904">
    <property type="protein sequence ID" value="ARP21938.1"/>
    <property type="molecule type" value="Genomic_DNA"/>
</dbReference>
<dbReference type="AlphaFoldDB" id="A0A1W6VA41"/>
<dbReference type="RefSeq" id="WP_086048353.1">
    <property type="nucleotide sequence ID" value="NZ_CP017893.1"/>
</dbReference>
<dbReference type="NCBIfam" id="TIGR03187">
    <property type="entry name" value="DGQHR"/>
    <property type="match status" value="1"/>
</dbReference>
<evidence type="ECO:0000313" key="1">
    <source>
        <dbReference type="EMBL" id="ARP21938.1"/>
    </source>
</evidence>
<organism evidence="1">
    <name type="scientific">Vibrio alginolyticus</name>
    <dbReference type="NCBI Taxonomy" id="663"/>
    <lineage>
        <taxon>Bacteria</taxon>
        <taxon>Pseudomonadati</taxon>
        <taxon>Pseudomonadota</taxon>
        <taxon>Gammaproteobacteria</taxon>
        <taxon>Vibrionales</taxon>
        <taxon>Vibrionaceae</taxon>
        <taxon>Vibrio</taxon>
    </lineage>
</organism>
<dbReference type="Pfam" id="PF14072">
    <property type="entry name" value="DndB"/>
    <property type="match status" value="1"/>
</dbReference>
<proteinExistence type="predicted"/>
<protein>
    <recommendedName>
        <fullName evidence="2">DGQHR domain-containing protein</fullName>
    </recommendedName>
</protein>